<dbReference type="AlphaFoldDB" id="A0A8K0QWG1"/>
<dbReference type="InterPro" id="IPR052897">
    <property type="entry name" value="Sec-Metab_Biosynth_Hydrolase"/>
</dbReference>
<name>A0A8K0QWG1_9PLEO</name>
<reference evidence="2" key="1">
    <citation type="journal article" date="2021" name="Nat. Commun.">
        <title>Genetic determinants of endophytism in the Arabidopsis root mycobiome.</title>
        <authorList>
            <person name="Mesny F."/>
            <person name="Miyauchi S."/>
            <person name="Thiergart T."/>
            <person name="Pickel B."/>
            <person name="Atanasova L."/>
            <person name="Karlsson M."/>
            <person name="Huettel B."/>
            <person name="Barry K.W."/>
            <person name="Haridas S."/>
            <person name="Chen C."/>
            <person name="Bauer D."/>
            <person name="Andreopoulos W."/>
            <person name="Pangilinan J."/>
            <person name="LaButti K."/>
            <person name="Riley R."/>
            <person name="Lipzen A."/>
            <person name="Clum A."/>
            <person name="Drula E."/>
            <person name="Henrissat B."/>
            <person name="Kohler A."/>
            <person name="Grigoriev I.V."/>
            <person name="Martin F.M."/>
            <person name="Hacquard S."/>
        </authorList>
    </citation>
    <scope>NUCLEOTIDE SEQUENCE</scope>
    <source>
        <strain evidence="2">MPI-SDFR-AT-0120</strain>
    </source>
</reference>
<keyword evidence="2" id="KW-0378">Hydrolase</keyword>
<dbReference type="PANTHER" id="PTHR37017:SF13">
    <property type="entry name" value="AB HYDROLASE-1 DOMAIN-CONTAINING PROTEIN"/>
    <property type="match status" value="1"/>
</dbReference>
<dbReference type="GO" id="GO:0016787">
    <property type="term" value="F:hydrolase activity"/>
    <property type="evidence" value="ECO:0007669"/>
    <property type="project" value="UniProtKB-KW"/>
</dbReference>
<evidence type="ECO:0000259" key="1">
    <source>
        <dbReference type="Pfam" id="PF12697"/>
    </source>
</evidence>
<dbReference type="OrthoDB" id="1263307at2759"/>
<dbReference type="Proteomes" id="UP000813461">
    <property type="component" value="Unassembled WGS sequence"/>
</dbReference>
<dbReference type="InterPro" id="IPR029058">
    <property type="entry name" value="AB_hydrolase_fold"/>
</dbReference>
<dbReference type="InterPro" id="IPR000073">
    <property type="entry name" value="AB_hydrolase_1"/>
</dbReference>
<dbReference type="Gene3D" id="3.40.50.1820">
    <property type="entry name" value="alpha/beta hydrolase"/>
    <property type="match status" value="1"/>
</dbReference>
<proteinExistence type="predicted"/>
<dbReference type="SUPFAM" id="SSF53474">
    <property type="entry name" value="alpha/beta-Hydrolases"/>
    <property type="match status" value="1"/>
</dbReference>
<comment type="caution">
    <text evidence="2">The sequence shown here is derived from an EMBL/GenBank/DDBJ whole genome shotgun (WGS) entry which is preliminary data.</text>
</comment>
<accession>A0A8K0QWG1</accession>
<dbReference type="Pfam" id="PF12697">
    <property type="entry name" value="Abhydrolase_6"/>
    <property type="match status" value="1"/>
</dbReference>
<gene>
    <name evidence="2" type="ORF">FB567DRAFT_201927</name>
</gene>
<evidence type="ECO:0000313" key="3">
    <source>
        <dbReference type="Proteomes" id="UP000813461"/>
    </source>
</evidence>
<protein>
    <submittedName>
        <fullName evidence="2">Alpha/beta hydrolase fold-1</fullName>
    </submittedName>
</protein>
<evidence type="ECO:0000313" key="2">
    <source>
        <dbReference type="EMBL" id="KAH7072388.1"/>
    </source>
</evidence>
<dbReference type="EMBL" id="JAGMVJ010000023">
    <property type="protein sequence ID" value="KAH7072388.1"/>
    <property type="molecule type" value="Genomic_DNA"/>
</dbReference>
<feature type="domain" description="AB hydrolase-1" evidence="1">
    <location>
        <begin position="5"/>
        <end position="248"/>
    </location>
</feature>
<sequence>MAPTLVIVPGSFCPSEVYDPVLDPLRQKGYSIHALDPPCYPKNYAQGKPAPTMYDDAEFVSRFVQTLADKGEDVVILSHSYGGIPATEALKGLTKTERSAQGKKGGVTHVAYLTALVPEVGGSLGSTLKGGAAPLDVDDGWLRHSEPAETAKLAFTNLPAERGIELAANLGRHSATCFSDGLTHPGYRDVSVSWGFCEEDICVTPEVQQTAIDVIEASWKGTEREGQKVDVTKLKVDHMPMYSAAEETTKWVEGLFTKG</sequence>
<keyword evidence="3" id="KW-1185">Reference proteome</keyword>
<dbReference type="PANTHER" id="PTHR37017">
    <property type="entry name" value="AB HYDROLASE-1 DOMAIN-CONTAINING PROTEIN-RELATED"/>
    <property type="match status" value="1"/>
</dbReference>
<organism evidence="2 3">
    <name type="scientific">Paraphoma chrysanthemicola</name>
    <dbReference type="NCBI Taxonomy" id="798071"/>
    <lineage>
        <taxon>Eukaryota</taxon>
        <taxon>Fungi</taxon>
        <taxon>Dikarya</taxon>
        <taxon>Ascomycota</taxon>
        <taxon>Pezizomycotina</taxon>
        <taxon>Dothideomycetes</taxon>
        <taxon>Pleosporomycetidae</taxon>
        <taxon>Pleosporales</taxon>
        <taxon>Pleosporineae</taxon>
        <taxon>Phaeosphaeriaceae</taxon>
        <taxon>Paraphoma</taxon>
    </lineage>
</organism>